<sequence precursor="true">MITTRTARVARASLPLACLVAACLGLLSQTSAPLRAEGPSVGRGTASLLDLIPPDSGLVLTVDDLRGQYKELASSRIVDALSKTSLVRDWLNSDKYQEQQDSREQVERMLQITLEEFRDDILGDAAVLSLYLPPDVADPSRARGLLVVKPRTPAKLSRLIETINEAQRSNGEIDEVALREHAGIKFSVREFADGSGRPDEAYVSFADGVFALSNSEDLIRGVIDRKSGKSAGAKPASAGAKPALERFREVDGRLPTRALARLFIDPRMVERLLRNAPSPHSAGEAAIRGYIASHDAAGAAITAGDQRISLHTAETFDARKLEVLLGREAGGAQAATIDRIPDRTLAIAALQVDLAGAYELLRRSIPESELPKVANVEAIARGLLLGHDLRTDILPKVGPLATLVVRAPAAWVPGAEAGDASRGRLPLPASLAVELGAKEVAQAIDNAFQTGLAIISLEPKHGGGKSRLVTTRVAGGEVRSLAPPVPAAYGIDRDGRRVVLGTSVEAVGEALSAKSGGPGVDRFRRVLAAESPGAQSFMCVDIAAVHAMVAAHDDAIAGRLVNGGEPKDKVRKDLAHANEVLGLFDTASWGARFEKAPASLVQEISLVPRP</sequence>
<dbReference type="PROSITE" id="PS51257">
    <property type="entry name" value="PROKAR_LIPOPROTEIN"/>
    <property type="match status" value="1"/>
</dbReference>
<name>A0A5B9VZ53_9BACT</name>
<evidence type="ECO:0000313" key="3">
    <source>
        <dbReference type="Proteomes" id="UP000324233"/>
    </source>
</evidence>
<feature type="chain" id="PRO_5022734865" evidence="1">
    <location>
        <begin position="37"/>
        <end position="610"/>
    </location>
</feature>
<protein>
    <submittedName>
        <fullName evidence="2">Uncharacterized protein</fullName>
    </submittedName>
</protein>
<dbReference type="RefSeq" id="WP_148592988.1">
    <property type="nucleotide sequence ID" value="NZ_CP042997.1"/>
</dbReference>
<dbReference type="AlphaFoldDB" id="A0A5B9VZ53"/>
<organism evidence="2 3">
    <name type="scientific">Aquisphaera giovannonii</name>
    <dbReference type="NCBI Taxonomy" id="406548"/>
    <lineage>
        <taxon>Bacteria</taxon>
        <taxon>Pseudomonadati</taxon>
        <taxon>Planctomycetota</taxon>
        <taxon>Planctomycetia</taxon>
        <taxon>Isosphaerales</taxon>
        <taxon>Isosphaeraceae</taxon>
        <taxon>Aquisphaera</taxon>
    </lineage>
</organism>
<keyword evidence="1" id="KW-0732">Signal</keyword>
<evidence type="ECO:0000256" key="1">
    <source>
        <dbReference type="SAM" id="SignalP"/>
    </source>
</evidence>
<gene>
    <name evidence="2" type="ORF">OJF2_17470</name>
</gene>
<reference evidence="2 3" key="1">
    <citation type="submission" date="2019-08" db="EMBL/GenBank/DDBJ databases">
        <title>Deep-cultivation of Planctomycetes and their phenomic and genomic characterization uncovers novel biology.</title>
        <authorList>
            <person name="Wiegand S."/>
            <person name="Jogler M."/>
            <person name="Boedeker C."/>
            <person name="Pinto D."/>
            <person name="Vollmers J."/>
            <person name="Rivas-Marin E."/>
            <person name="Kohn T."/>
            <person name="Peeters S.H."/>
            <person name="Heuer A."/>
            <person name="Rast P."/>
            <person name="Oberbeckmann S."/>
            <person name="Bunk B."/>
            <person name="Jeske O."/>
            <person name="Meyerdierks A."/>
            <person name="Storesund J.E."/>
            <person name="Kallscheuer N."/>
            <person name="Luecker S."/>
            <person name="Lage O.M."/>
            <person name="Pohl T."/>
            <person name="Merkel B.J."/>
            <person name="Hornburger P."/>
            <person name="Mueller R.-W."/>
            <person name="Bruemmer F."/>
            <person name="Labrenz M."/>
            <person name="Spormann A.M."/>
            <person name="Op den Camp H."/>
            <person name="Overmann J."/>
            <person name="Amann R."/>
            <person name="Jetten M.S.M."/>
            <person name="Mascher T."/>
            <person name="Medema M.H."/>
            <person name="Devos D.P."/>
            <person name="Kaster A.-K."/>
            <person name="Ovreas L."/>
            <person name="Rohde M."/>
            <person name="Galperin M.Y."/>
            <person name="Jogler C."/>
        </authorList>
    </citation>
    <scope>NUCLEOTIDE SEQUENCE [LARGE SCALE GENOMIC DNA]</scope>
    <source>
        <strain evidence="2 3">OJF2</strain>
    </source>
</reference>
<dbReference type="OrthoDB" id="245331at2"/>
<dbReference type="EMBL" id="CP042997">
    <property type="protein sequence ID" value="QEH33247.1"/>
    <property type="molecule type" value="Genomic_DNA"/>
</dbReference>
<evidence type="ECO:0000313" key="2">
    <source>
        <dbReference type="EMBL" id="QEH33247.1"/>
    </source>
</evidence>
<feature type="signal peptide" evidence="1">
    <location>
        <begin position="1"/>
        <end position="36"/>
    </location>
</feature>
<keyword evidence="3" id="KW-1185">Reference proteome</keyword>
<proteinExistence type="predicted"/>
<accession>A0A5B9VZ53</accession>
<dbReference type="Proteomes" id="UP000324233">
    <property type="component" value="Chromosome"/>
</dbReference>
<dbReference type="KEGG" id="agv:OJF2_17470"/>